<accession>A0AAX1JFJ3</accession>
<dbReference type="SMART" id="SM00220">
    <property type="entry name" value="S_TKc"/>
    <property type="match status" value="1"/>
</dbReference>
<evidence type="ECO:0000256" key="6">
    <source>
        <dbReference type="ARBA" id="ARBA00022840"/>
    </source>
</evidence>
<dbReference type="Pfam" id="PF00069">
    <property type="entry name" value="Pkinase"/>
    <property type="match status" value="1"/>
</dbReference>
<evidence type="ECO:0000256" key="2">
    <source>
        <dbReference type="ARBA" id="ARBA00022527"/>
    </source>
</evidence>
<evidence type="ECO:0000256" key="9">
    <source>
        <dbReference type="SAM" id="MobiDB-lite"/>
    </source>
</evidence>
<dbReference type="FunFam" id="3.30.200.20:FF:000035">
    <property type="entry name" value="Serine/threonine protein kinase Stk1"/>
    <property type="match status" value="1"/>
</dbReference>
<keyword evidence="4" id="KW-0547">Nucleotide-binding</keyword>
<evidence type="ECO:0000313" key="14">
    <source>
        <dbReference type="Proteomes" id="UP000663583"/>
    </source>
</evidence>
<protein>
    <recommendedName>
        <fullName evidence="1">non-specific serine/threonine protein kinase</fullName>
        <ecNumber evidence="1">2.7.11.1</ecNumber>
    </recommendedName>
</protein>
<feature type="compositionally biased region" description="Low complexity" evidence="9">
    <location>
        <begin position="374"/>
        <end position="386"/>
    </location>
</feature>
<evidence type="ECO:0000259" key="10">
    <source>
        <dbReference type="PROSITE" id="PS50011"/>
    </source>
</evidence>
<dbReference type="KEGG" id="mku:I2456_07780"/>
<evidence type="ECO:0000313" key="11">
    <source>
        <dbReference type="EMBL" id="GFG63926.1"/>
    </source>
</evidence>
<dbReference type="EMBL" id="CP065047">
    <property type="protein sequence ID" value="QPI39355.1"/>
    <property type="molecule type" value="Genomic_DNA"/>
</dbReference>
<dbReference type="EMBL" id="BLKU01000003">
    <property type="protein sequence ID" value="GFG63926.1"/>
    <property type="molecule type" value="Genomic_DNA"/>
</dbReference>
<evidence type="ECO:0000256" key="3">
    <source>
        <dbReference type="ARBA" id="ARBA00022679"/>
    </source>
</evidence>
<dbReference type="PANTHER" id="PTHR43289:SF6">
    <property type="entry name" value="SERINE_THREONINE-PROTEIN KINASE NEKL-3"/>
    <property type="match status" value="1"/>
</dbReference>
<sequence length="501" mass="53399">MPIVDGAVFAGYTILRLLGTGGMGEVYLVQHPRLPRREALKILPGSVSADPEYRQRFAREADIAASLWHPHVVAIHDRGEYEGQLWIAMDYVEGTDAAQLLRRRYPSGMPPEDVLEIVAAVADALDYAHKQGLFHRDVKPANILIANPRSDSRRIMLTDFGIARATDDISGLTATNMTVGSVAYAAPEQLTGKKLDGRADQYALACTAYQLLTGVLPFPNSNPAVVIGNHLSSKPPRLARLRPELGLFDDVLSKAMAKEPFRRFRSCREFADALAQSFAELDKSADTTQLATPVQTPPPSATHRQGLLIAGCVAALLAVGIVAFIATRLAQPPSPPASAPQQAPLSTEVYAPRPPETITFTPPPLTVTQPGAPPNVSAAPPSTTSSRSDRGAGDLGLTTPIAKPNCNGQGIVVLGSVTTPGLYAVGVQRLLDAHPGSYYLRTDQTCPSLRPTTDEGNPIYAVFIPGGTTQSAVCARVRAAGGNAYGKWLDFTTDPGYVIPC</sequence>
<feature type="domain" description="Protein kinase" evidence="10">
    <location>
        <begin position="12"/>
        <end position="279"/>
    </location>
</feature>
<dbReference type="PROSITE" id="PS00108">
    <property type="entry name" value="PROTEIN_KINASE_ST"/>
    <property type="match status" value="1"/>
</dbReference>
<keyword evidence="2 12" id="KW-0723">Serine/threonine-protein kinase</keyword>
<dbReference type="InterPro" id="IPR008271">
    <property type="entry name" value="Ser/Thr_kinase_AS"/>
</dbReference>
<dbReference type="Proteomes" id="UP000663583">
    <property type="component" value="Chromosome"/>
</dbReference>
<dbReference type="SUPFAM" id="SSF56112">
    <property type="entry name" value="Protein kinase-like (PK-like)"/>
    <property type="match status" value="1"/>
</dbReference>
<evidence type="ECO:0000256" key="8">
    <source>
        <dbReference type="ARBA" id="ARBA00048679"/>
    </source>
</evidence>
<keyword evidence="3" id="KW-0808">Transferase</keyword>
<dbReference type="AlphaFoldDB" id="A0AAX1JFJ3"/>
<comment type="catalytic activity">
    <reaction evidence="7">
        <text>L-threonyl-[protein] + ATP = O-phospho-L-threonyl-[protein] + ADP + H(+)</text>
        <dbReference type="Rhea" id="RHEA:46608"/>
        <dbReference type="Rhea" id="RHEA-COMP:11060"/>
        <dbReference type="Rhea" id="RHEA-COMP:11605"/>
        <dbReference type="ChEBI" id="CHEBI:15378"/>
        <dbReference type="ChEBI" id="CHEBI:30013"/>
        <dbReference type="ChEBI" id="CHEBI:30616"/>
        <dbReference type="ChEBI" id="CHEBI:61977"/>
        <dbReference type="ChEBI" id="CHEBI:456216"/>
        <dbReference type="EC" id="2.7.11.1"/>
    </reaction>
</comment>
<proteinExistence type="predicted"/>
<evidence type="ECO:0000313" key="12">
    <source>
        <dbReference type="EMBL" id="QPI39355.1"/>
    </source>
</evidence>
<keyword evidence="5 12" id="KW-0418">Kinase</keyword>
<dbReference type="InterPro" id="IPR011009">
    <property type="entry name" value="Kinase-like_dom_sf"/>
</dbReference>
<evidence type="ECO:0000256" key="4">
    <source>
        <dbReference type="ARBA" id="ARBA00022741"/>
    </source>
</evidence>
<dbReference type="InterPro" id="IPR000719">
    <property type="entry name" value="Prot_kinase_dom"/>
</dbReference>
<reference evidence="11 13" key="1">
    <citation type="journal article" date="2019" name="Emerg. Microbes Infect.">
        <title>Comprehensive subspecies identification of 175 nontuberculous mycobacteria species based on 7547 genomic profiles.</title>
        <authorList>
            <person name="Matsumoto Y."/>
            <person name="Kinjo T."/>
            <person name="Motooka D."/>
            <person name="Nabeya D."/>
            <person name="Jung N."/>
            <person name="Uechi K."/>
            <person name="Horii T."/>
            <person name="Iida T."/>
            <person name="Fujita J."/>
            <person name="Nakamura S."/>
        </authorList>
    </citation>
    <scope>NUCLEOTIDE SEQUENCE [LARGE SCALE GENOMIC DNA]</scope>
    <source>
        <strain evidence="11 13">JCM 13573</strain>
    </source>
</reference>
<keyword evidence="13" id="KW-1185">Reference proteome</keyword>
<comment type="catalytic activity">
    <reaction evidence="8">
        <text>L-seryl-[protein] + ATP = O-phospho-L-seryl-[protein] + ADP + H(+)</text>
        <dbReference type="Rhea" id="RHEA:17989"/>
        <dbReference type="Rhea" id="RHEA-COMP:9863"/>
        <dbReference type="Rhea" id="RHEA-COMP:11604"/>
        <dbReference type="ChEBI" id="CHEBI:15378"/>
        <dbReference type="ChEBI" id="CHEBI:29999"/>
        <dbReference type="ChEBI" id="CHEBI:30616"/>
        <dbReference type="ChEBI" id="CHEBI:83421"/>
        <dbReference type="ChEBI" id="CHEBI:456216"/>
        <dbReference type="EC" id="2.7.11.1"/>
    </reaction>
</comment>
<dbReference type="PANTHER" id="PTHR43289">
    <property type="entry name" value="MITOGEN-ACTIVATED PROTEIN KINASE KINASE KINASE 20-RELATED"/>
    <property type="match status" value="1"/>
</dbReference>
<feature type="region of interest" description="Disordered" evidence="9">
    <location>
        <begin position="362"/>
        <end position="393"/>
    </location>
</feature>
<dbReference type="GO" id="GO:0080090">
    <property type="term" value="P:regulation of primary metabolic process"/>
    <property type="evidence" value="ECO:0007669"/>
    <property type="project" value="UniProtKB-ARBA"/>
</dbReference>
<evidence type="ECO:0000256" key="1">
    <source>
        <dbReference type="ARBA" id="ARBA00012513"/>
    </source>
</evidence>
<reference evidence="12" key="3">
    <citation type="submission" date="2020-11" db="EMBL/GenBank/DDBJ databases">
        <title>Intraspecies plasmid and genomic variation of Mycobacterium kubicae revealed by the complete genome sequences of two clinical isolates.</title>
        <authorList>
            <person name="Hendrix J.R."/>
            <person name="Epperson L.E."/>
            <person name="Honda J.R."/>
            <person name="Strong M."/>
        </authorList>
    </citation>
    <scope>NUCLEOTIDE SEQUENCE</scope>
    <source>
        <strain evidence="12">JCM 13573</strain>
    </source>
</reference>
<dbReference type="CDD" id="cd14014">
    <property type="entry name" value="STKc_PknB_like"/>
    <property type="match status" value="1"/>
</dbReference>
<gene>
    <name evidence="12" type="ORF">I2456_07780</name>
    <name evidence="11" type="ORF">MKUB_14160</name>
</gene>
<organism evidence="12 14">
    <name type="scientific">Mycobacterium kubicae</name>
    <dbReference type="NCBI Taxonomy" id="120959"/>
    <lineage>
        <taxon>Bacteria</taxon>
        <taxon>Bacillati</taxon>
        <taxon>Actinomycetota</taxon>
        <taxon>Actinomycetes</taxon>
        <taxon>Mycobacteriales</taxon>
        <taxon>Mycobacteriaceae</taxon>
        <taxon>Mycobacterium</taxon>
        <taxon>Mycobacterium simiae complex</taxon>
    </lineage>
</organism>
<evidence type="ECO:0000256" key="7">
    <source>
        <dbReference type="ARBA" id="ARBA00047899"/>
    </source>
</evidence>
<reference evidence="11" key="2">
    <citation type="submission" date="2020-02" db="EMBL/GenBank/DDBJ databases">
        <authorList>
            <person name="Matsumoto Y."/>
            <person name="Kinjo T."/>
            <person name="Motooka D."/>
            <person name="Nabeya D."/>
            <person name="Jung N."/>
            <person name="Uechi K."/>
            <person name="Horii T."/>
            <person name="Iida T."/>
            <person name="Fujita J."/>
            <person name="Nakamura S."/>
        </authorList>
    </citation>
    <scope>NUCLEOTIDE SEQUENCE</scope>
    <source>
        <strain evidence="11">JCM 13573</strain>
    </source>
</reference>
<evidence type="ECO:0000256" key="5">
    <source>
        <dbReference type="ARBA" id="ARBA00022777"/>
    </source>
</evidence>
<dbReference type="PROSITE" id="PS50011">
    <property type="entry name" value="PROTEIN_KINASE_DOM"/>
    <property type="match status" value="1"/>
</dbReference>
<dbReference type="EC" id="2.7.11.1" evidence="1"/>
<dbReference type="GO" id="GO:0004674">
    <property type="term" value="F:protein serine/threonine kinase activity"/>
    <property type="evidence" value="ECO:0007669"/>
    <property type="project" value="UniProtKB-KW"/>
</dbReference>
<keyword evidence="6" id="KW-0067">ATP-binding</keyword>
<dbReference type="Proteomes" id="UP000465306">
    <property type="component" value="Unassembled WGS sequence"/>
</dbReference>
<dbReference type="Gene3D" id="3.30.200.20">
    <property type="entry name" value="Phosphorylase Kinase, domain 1"/>
    <property type="match status" value="1"/>
</dbReference>
<evidence type="ECO:0000313" key="13">
    <source>
        <dbReference type="Proteomes" id="UP000465306"/>
    </source>
</evidence>
<name>A0AAX1JFJ3_9MYCO</name>
<dbReference type="GO" id="GO:0005524">
    <property type="term" value="F:ATP binding"/>
    <property type="evidence" value="ECO:0007669"/>
    <property type="project" value="UniProtKB-KW"/>
</dbReference>
<dbReference type="Gene3D" id="1.10.510.10">
    <property type="entry name" value="Transferase(Phosphotransferase) domain 1"/>
    <property type="match status" value="1"/>
</dbReference>
<dbReference type="RefSeq" id="WP_082965950.1">
    <property type="nucleotide sequence ID" value="NZ_BLKU01000003.1"/>
</dbReference>